<evidence type="ECO:0000256" key="1">
    <source>
        <dbReference type="ARBA" id="ARBA00001947"/>
    </source>
</evidence>
<dbReference type="GO" id="GO:0046872">
    <property type="term" value="F:metal ion binding"/>
    <property type="evidence" value="ECO:0007669"/>
    <property type="project" value="UniProtKB-KW"/>
</dbReference>
<dbReference type="InterPro" id="IPR001365">
    <property type="entry name" value="A_deaminase_dom"/>
</dbReference>
<evidence type="ECO:0000256" key="3">
    <source>
        <dbReference type="ARBA" id="ARBA00022723"/>
    </source>
</evidence>
<evidence type="ECO:0000256" key="2">
    <source>
        <dbReference type="ARBA" id="ARBA00006676"/>
    </source>
</evidence>
<sequence>MSKIKNNLKKIRENNKTSKQFIEAIKDHNLNQIKTIPKGDLHNHALLGMRFSQFNKYFNGQVKPPPAKMNGLKEMANYLDNETIKFINSKNEIEDLLKIAIEEAINDGVILLEASLDASFISFYDNHKEYFSMIQELKESYSQKLYFRPELGAARVLPEDKWNEWVLPSIKSGAFYSIDLYDLESVNNIELYSKYYEIARENGLKIKAHVGEFCNPDQIIETIKILKPDAIQHGIQAIKSQEAIELIKNKNITLNICPTSNIKLGAIEKFEKHPAPKLFEEGINITINTDDLMLFDSSVSEEYLKLYKKDLFTAEELNTIRINSLK</sequence>
<dbReference type="RefSeq" id="WP_270455008.1">
    <property type="nucleotide sequence ID" value="NZ_JADPIE010000008.1"/>
</dbReference>
<dbReference type="SUPFAM" id="SSF51556">
    <property type="entry name" value="Metallo-dependent hydrolases"/>
    <property type="match status" value="1"/>
</dbReference>
<dbReference type="InterPro" id="IPR032466">
    <property type="entry name" value="Metal_Hydrolase"/>
</dbReference>
<dbReference type="EMBL" id="JADPIE010000008">
    <property type="protein sequence ID" value="MBF8437948.1"/>
    <property type="molecule type" value="Genomic_DNA"/>
</dbReference>
<dbReference type="Proteomes" id="UP000621436">
    <property type="component" value="Unassembled WGS sequence"/>
</dbReference>
<keyword evidence="8" id="KW-1185">Reference proteome</keyword>
<dbReference type="PANTHER" id="PTHR43114:SF6">
    <property type="entry name" value="ADENINE DEAMINASE"/>
    <property type="match status" value="1"/>
</dbReference>
<evidence type="ECO:0000313" key="8">
    <source>
        <dbReference type="Proteomes" id="UP000621436"/>
    </source>
</evidence>
<dbReference type="PANTHER" id="PTHR43114">
    <property type="entry name" value="ADENINE DEAMINASE"/>
    <property type="match status" value="1"/>
</dbReference>
<evidence type="ECO:0000256" key="4">
    <source>
        <dbReference type="ARBA" id="ARBA00022801"/>
    </source>
</evidence>
<proteinExistence type="inferred from homology"/>
<comment type="cofactor">
    <cofactor evidence="1">
        <name>Zn(2+)</name>
        <dbReference type="ChEBI" id="CHEBI:29105"/>
    </cofactor>
</comment>
<evidence type="ECO:0000259" key="6">
    <source>
        <dbReference type="Pfam" id="PF00962"/>
    </source>
</evidence>
<protein>
    <recommendedName>
        <fullName evidence="6">Adenosine deaminase domain-containing protein</fullName>
    </recommendedName>
</protein>
<evidence type="ECO:0000313" key="7">
    <source>
        <dbReference type="EMBL" id="MBF8437948.1"/>
    </source>
</evidence>
<dbReference type="Pfam" id="PF00962">
    <property type="entry name" value="A_deaminase"/>
    <property type="match status" value="1"/>
</dbReference>
<feature type="domain" description="Adenosine deaminase" evidence="6">
    <location>
        <begin position="169"/>
        <end position="326"/>
    </location>
</feature>
<accession>A0A931B034</accession>
<reference evidence="7" key="1">
    <citation type="submission" date="2020-11" db="EMBL/GenBank/DDBJ databases">
        <title>Halonatronomonas betainensis gen. nov., sp. nov. a novel haloalkaliphilic representative of the family Halanaerobiacae capable of betaine degradation.</title>
        <authorList>
            <person name="Boltyanskaya Y."/>
            <person name="Kevbrin V."/>
            <person name="Detkova E."/>
            <person name="Grouzdev D.S."/>
            <person name="Koziaeva V."/>
            <person name="Zhilina T."/>
        </authorList>
    </citation>
    <scope>NUCLEOTIDE SEQUENCE</scope>
    <source>
        <strain evidence="7">Z-7014</strain>
    </source>
</reference>
<keyword evidence="3" id="KW-0479">Metal-binding</keyword>
<comment type="similarity">
    <text evidence="2">Belongs to the metallo-dependent hydrolases superfamily. Adenosine and AMP deaminases family.</text>
</comment>
<keyword evidence="5" id="KW-0862">Zinc</keyword>
<dbReference type="Gene3D" id="3.20.20.140">
    <property type="entry name" value="Metal-dependent hydrolases"/>
    <property type="match status" value="1"/>
</dbReference>
<dbReference type="GO" id="GO:0016814">
    <property type="term" value="F:hydrolase activity, acting on carbon-nitrogen (but not peptide) bonds, in cyclic amidines"/>
    <property type="evidence" value="ECO:0007669"/>
    <property type="project" value="UniProtKB-ARBA"/>
</dbReference>
<dbReference type="InterPro" id="IPR006330">
    <property type="entry name" value="Ado/ade_deaminase"/>
</dbReference>
<dbReference type="GO" id="GO:0019239">
    <property type="term" value="F:deaminase activity"/>
    <property type="evidence" value="ECO:0007669"/>
    <property type="project" value="InterPro"/>
</dbReference>
<comment type="caution">
    <text evidence="7">The sequence shown here is derived from an EMBL/GenBank/DDBJ whole genome shotgun (WGS) entry which is preliminary data.</text>
</comment>
<evidence type="ECO:0000256" key="5">
    <source>
        <dbReference type="ARBA" id="ARBA00022833"/>
    </source>
</evidence>
<dbReference type="AlphaFoldDB" id="A0A931B034"/>
<name>A0A931B034_9FIRM</name>
<keyword evidence="4" id="KW-0378">Hydrolase</keyword>
<gene>
    <name evidence="7" type="ORF">I0Q91_12715</name>
</gene>
<organism evidence="7 8">
    <name type="scientific">Halonatronomonas betaini</name>
    <dbReference type="NCBI Taxonomy" id="2778430"/>
    <lineage>
        <taxon>Bacteria</taxon>
        <taxon>Bacillati</taxon>
        <taxon>Bacillota</taxon>
        <taxon>Clostridia</taxon>
        <taxon>Halanaerobiales</taxon>
        <taxon>Halarsenatibacteraceae</taxon>
        <taxon>Halonatronomonas</taxon>
    </lineage>
</organism>